<evidence type="ECO:0000313" key="3">
    <source>
        <dbReference type="Proteomes" id="UP001232156"/>
    </source>
</evidence>
<comment type="caution">
    <text evidence="2">The sequence shown here is derived from an EMBL/GenBank/DDBJ whole genome shotgun (WGS) entry which is preliminary data.</text>
</comment>
<evidence type="ECO:0000313" key="2">
    <source>
        <dbReference type="EMBL" id="MDR4125311.1"/>
    </source>
</evidence>
<keyword evidence="1" id="KW-1133">Transmembrane helix</keyword>
<keyword evidence="1" id="KW-0472">Membrane</keyword>
<accession>A0ABU1D4F0</accession>
<evidence type="ECO:0000256" key="1">
    <source>
        <dbReference type="SAM" id="Phobius"/>
    </source>
</evidence>
<organism evidence="2 3">
    <name type="scientific">Yanghanlia caeni</name>
    <dbReference type="NCBI Taxonomy" id="3064283"/>
    <lineage>
        <taxon>Bacteria</taxon>
        <taxon>Pseudomonadati</taxon>
        <taxon>Pseudomonadota</taxon>
        <taxon>Betaproteobacteria</taxon>
        <taxon>Burkholderiales</taxon>
        <taxon>Alcaligenaceae</taxon>
        <taxon>Yanghanlia</taxon>
    </lineage>
</organism>
<evidence type="ECO:0008006" key="4">
    <source>
        <dbReference type="Google" id="ProtNLM"/>
    </source>
</evidence>
<keyword evidence="3" id="KW-1185">Reference proteome</keyword>
<feature type="transmembrane region" description="Helical" evidence="1">
    <location>
        <begin position="24"/>
        <end position="45"/>
    </location>
</feature>
<dbReference type="Proteomes" id="UP001232156">
    <property type="component" value="Unassembled WGS sequence"/>
</dbReference>
<dbReference type="RefSeq" id="WP_347286593.1">
    <property type="nucleotide sequence ID" value="NZ_JAUZQE010000008.1"/>
</dbReference>
<name>A0ABU1D4F0_9BURK</name>
<keyword evidence="1" id="KW-0812">Transmembrane</keyword>
<proteinExistence type="predicted"/>
<sequence length="447" mass="49266">MTPNRSGPSRTRNRRRSVAGSQSGQVLVLGMLLAGAATLAFMRYFDTGRSVHEKARQDHVLDAAAYSGALVQARSLNMLAYINRTQMAHQVAMAHLVTLGSLALFAGTEAGRVLAANPPAHVIAMHFGPEHAAAYLAAAKAAGLEHRADSHASLAAAYAEHDRTARSVLALAAARVASRLVETRDQAMREVIAANYPGEGAFELRVTHDGAAAFLATYAGNPRLRPFIHDVQALYRFLDPRDHITRSRFPVSARCPTWRHELRRRGRTVLDDQGVWQSIDTQSYHAVRSNRWIGCYFREYPMGWGWVPPQPSVLLDAPFVDDPPHTFGDQDFWRWVHESTSWDISGGNANPLANSWAHAARQQWAGGGLPVYQGLASVHTMPSARFSVVLARPGHARLVYTSQAAAEAYFRRPQLRGDGLQELANTFHPYWQARLSAPVQLHAEAQP</sequence>
<gene>
    <name evidence="2" type="ORF">Q8947_04845</name>
</gene>
<protein>
    <recommendedName>
        <fullName evidence="4">Flp pilus-assembly TadG-like N-terminal domain-containing protein</fullName>
    </recommendedName>
</protein>
<dbReference type="EMBL" id="JAUZQE010000008">
    <property type="protein sequence ID" value="MDR4125311.1"/>
    <property type="molecule type" value="Genomic_DNA"/>
</dbReference>
<reference evidence="2 3" key="1">
    <citation type="submission" date="2023-08" db="EMBL/GenBank/DDBJ databases">
        <title>Alcaligenaceae gen. nov., a novel taxon isolated from the sludge of Yixing Pesticide Factory.</title>
        <authorList>
            <person name="Ruan L."/>
        </authorList>
    </citation>
    <scope>NUCLEOTIDE SEQUENCE [LARGE SCALE GENOMIC DNA]</scope>
    <source>
        <strain evidence="2 3">LG-2</strain>
    </source>
</reference>